<evidence type="ECO:0000256" key="4">
    <source>
        <dbReference type="SAM" id="Coils"/>
    </source>
</evidence>
<keyword evidence="2 3" id="KW-0539">Nucleus</keyword>
<sequence length="443" mass="49940">MNERSSCGIRNEKQDMDTTYNGTPSSRASSSTRFSCETYVPPTCSNVYTASSNISRSSVACTRDEVEESLVCLTPDAPFADMEENVEVSQVQASSEQLMVPEAVDVEQMATSSATLFNVQPLLQSLAPSNTPKALAEEGKKRKGGWPKGKKRKPQKDVSAPRAPTTGDVLFLNEQREKMKRQNPNLHFTEITKLLGSCWSQLSTEEKQKYTDEAERDRQRYVEELKAYQNSDAYQAFCKRRAIIQMKSVCETSDTVSNERSSVLPVIEDDGGNRLHCRTCNQYFSSLHNKKEHLLGRQHLQNLTGEFEKETTEVRQWSVEDEQMSVSSMLGFQHHHLTSLNLNLLQENILHQMHLCANETQELHKALQVAQDETEALGKELERLKARQMELEVELDNQREWHSSLEEQFDSLQAIPALVHLRLPSLGSALCLGLQPPGCTSAS</sequence>
<keyword evidence="1 3" id="KW-0238">DNA-binding</keyword>
<feature type="region of interest" description="Disordered" evidence="5">
    <location>
        <begin position="130"/>
        <end position="165"/>
    </location>
</feature>
<dbReference type="Gene3D" id="1.10.30.10">
    <property type="entry name" value="High mobility group box domain"/>
    <property type="match status" value="1"/>
</dbReference>
<evidence type="ECO:0000313" key="8">
    <source>
        <dbReference type="Proteomes" id="UP000694388"/>
    </source>
</evidence>
<dbReference type="InterPro" id="IPR009071">
    <property type="entry name" value="HMG_box_dom"/>
</dbReference>
<keyword evidence="4" id="KW-0175">Coiled coil</keyword>
<name>A0A8C4Q8P7_EPTBU</name>
<dbReference type="SMART" id="SM00398">
    <property type="entry name" value="HMG"/>
    <property type="match status" value="1"/>
</dbReference>
<dbReference type="PROSITE" id="PS00028">
    <property type="entry name" value="ZINC_FINGER_C2H2_1"/>
    <property type="match status" value="1"/>
</dbReference>
<organism evidence="7 8">
    <name type="scientific">Eptatretus burgeri</name>
    <name type="common">Inshore hagfish</name>
    <dbReference type="NCBI Taxonomy" id="7764"/>
    <lineage>
        <taxon>Eukaryota</taxon>
        <taxon>Metazoa</taxon>
        <taxon>Chordata</taxon>
        <taxon>Craniata</taxon>
        <taxon>Vertebrata</taxon>
        <taxon>Cyclostomata</taxon>
        <taxon>Myxini</taxon>
        <taxon>Myxiniformes</taxon>
        <taxon>Myxinidae</taxon>
        <taxon>Eptatretinae</taxon>
        <taxon>Eptatretus</taxon>
    </lineage>
</organism>
<dbReference type="PRINTS" id="PR00886">
    <property type="entry name" value="HIGHMOBLTY12"/>
</dbReference>
<dbReference type="Ensembl" id="ENSEBUT00000012326.1">
    <property type="protein sequence ID" value="ENSEBUP00000011751.1"/>
    <property type="gene ID" value="ENSEBUG00000007524.1"/>
</dbReference>
<feature type="domain" description="HMG box" evidence="6">
    <location>
        <begin position="161"/>
        <end position="229"/>
    </location>
</feature>
<evidence type="ECO:0000256" key="3">
    <source>
        <dbReference type="PROSITE-ProRule" id="PRU00267"/>
    </source>
</evidence>
<evidence type="ECO:0000259" key="6">
    <source>
        <dbReference type="PROSITE" id="PS50118"/>
    </source>
</evidence>
<dbReference type="PROSITE" id="PS50118">
    <property type="entry name" value="HMG_BOX_2"/>
    <property type="match status" value="1"/>
</dbReference>
<evidence type="ECO:0000256" key="1">
    <source>
        <dbReference type="ARBA" id="ARBA00023125"/>
    </source>
</evidence>
<dbReference type="Pfam" id="PF00505">
    <property type="entry name" value="HMG_box"/>
    <property type="match status" value="1"/>
</dbReference>
<evidence type="ECO:0000256" key="5">
    <source>
        <dbReference type="SAM" id="MobiDB-lite"/>
    </source>
</evidence>
<dbReference type="CDD" id="cd21980">
    <property type="entry name" value="HMG-box_HMG20"/>
    <property type="match status" value="1"/>
</dbReference>
<dbReference type="SUPFAM" id="SSF47095">
    <property type="entry name" value="HMG-box"/>
    <property type="match status" value="1"/>
</dbReference>
<dbReference type="SUPFAM" id="SSF57667">
    <property type="entry name" value="beta-beta-alpha zinc fingers"/>
    <property type="match status" value="1"/>
</dbReference>
<dbReference type="InterPro" id="IPR013087">
    <property type="entry name" value="Znf_C2H2_type"/>
</dbReference>
<dbReference type="GO" id="GO:0005634">
    <property type="term" value="C:nucleus"/>
    <property type="evidence" value="ECO:0007669"/>
    <property type="project" value="UniProtKB-UniRule"/>
</dbReference>
<evidence type="ECO:0000256" key="2">
    <source>
        <dbReference type="ARBA" id="ARBA00023242"/>
    </source>
</evidence>
<protein>
    <recommendedName>
        <fullName evidence="6">HMG box domain-containing protein</fullName>
    </recommendedName>
</protein>
<feature type="compositionally biased region" description="Basic residues" evidence="5">
    <location>
        <begin position="141"/>
        <end position="154"/>
    </location>
</feature>
<dbReference type="Ensembl" id="ENSEBUT00000012341.1">
    <property type="protein sequence ID" value="ENSEBUP00000011766.1"/>
    <property type="gene ID" value="ENSEBUG00000007524.1"/>
</dbReference>
<dbReference type="OMA" id="HVMLANQ"/>
<dbReference type="PANTHER" id="PTHR46040:SF4">
    <property type="entry name" value="HMG BOX DOMAIN-CONTAINING PROTEIN"/>
    <property type="match status" value="1"/>
</dbReference>
<accession>A0A8C4Q8P7</accession>
<feature type="DNA-binding region" description="HMG box" evidence="3">
    <location>
        <begin position="161"/>
        <end position="229"/>
    </location>
</feature>
<feature type="region of interest" description="Disordered" evidence="5">
    <location>
        <begin position="1"/>
        <end position="32"/>
    </location>
</feature>
<keyword evidence="8" id="KW-1185">Reference proteome</keyword>
<dbReference type="PANTHER" id="PTHR46040">
    <property type="entry name" value="HIGH MOBILITY GROUP PROTEIN 2"/>
    <property type="match status" value="1"/>
</dbReference>
<dbReference type="AlphaFoldDB" id="A0A8C4Q8P7"/>
<reference evidence="7" key="1">
    <citation type="submission" date="2025-05" db="UniProtKB">
        <authorList>
            <consortium name="Ensembl"/>
        </authorList>
    </citation>
    <scope>IDENTIFICATION</scope>
</reference>
<dbReference type="Proteomes" id="UP000694388">
    <property type="component" value="Unplaced"/>
</dbReference>
<dbReference type="GO" id="GO:0010468">
    <property type="term" value="P:regulation of gene expression"/>
    <property type="evidence" value="ECO:0007669"/>
    <property type="project" value="TreeGrafter"/>
</dbReference>
<evidence type="ECO:0000313" key="7">
    <source>
        <dbReference type="Ensembl" id="ENSEBUP00000011751.1"/>
    </source>
</evidence>
<dbReference type="InterPro" id="IPR051965">
    <property type="entry name" value="ChromReg_NeuronalGeneExpr"/>
</dbReference>
<dbReference type="GO" id="GO:0003677">
    <property type="term" value="F:DNA binding"/>
    <property type="evidence" value="ECO:0007669"/>
    <property type="project" value="UniProtKB-UniRule"/>
</dbReference>
<dbReference type="GeneTree" id="ENSGT00940000166785"/>
<dbReference type="InterPro" id="IPR036910">
    <property type="entry name" value="HMG_box_dom_sf"/>
</dbReference>
<dbReference type="InterPro" id="IPR036236">
    <property type="entry name" value="Znf_C2H2_sf"/>
</dbReference>
<proteinExistence type="predicted"/>
<feature type="coiled-coil region" evidence="4">
    <location>
        <begin position="367"/>
        <end position="401"/>
    </location>
</feature>